<reference evidence="2" key="1">
    <citation type="submission" date="2017-03" db="EMBL/GenBank/DDBJ databases">
        <title>Genomes of endolithic fungi from Antarctica.</title>
        <authorList>
            <person name="Coleine C."/>
            <person name="Masonjones S."/>
            <person name="Stajich J.E."/>
        </authorList>
    </citation>
    <scope>NUCLEOTIDE SEQUENCE [LARGE SCALE GENOMIC DNA]</scope>
    <source>
        <strain evidence="2">CCFEE 5527</strain>
    </source>
</reference>
<evidence type="ECO:0000313" key="1">
    <source>
        <dbReference type="EMBL" id="OQN95099.1"/>
    </source>
</evidence>
<accession>A0A1V8S7U7</accession>
<gene>
    <name evidence="1" type="ORF">B0A48_18880</name>
</gene>
<organism evidence="1 2">
    <name type="scientific">Cryoendolithus antarcticus</name>
    <dbReference type="NCBI Taxonomy" id="1507870"/>
    <lineage>
        <taxon>Eukaryota</taxon>
        <taxon>Fungi</taxon>
        <taxon>Dikarya</taxon>
        <taxon>Ascomycota</taxon>
        <taxon>Pezizomycotina</taxon>
        <taxon>Dothideomycetes</taxon>
        <taxon>Dothideomycetidae</taxon>
        <taxon>Cladosporiales</taxon>
        <taxon>Cladosporiaceae</taxon>
        <taxon>Cryoendolithus</taxon>
    </lineage>
</organism>
<dbReference type="GO" id="GO:0003729">
    <property type="term" value="F:mRNA binding"/>
    <property type="evidence" value="ECO:0007669"/>
    <property type="project" value="InterPro"/>
</dbReference>
<dbReference type="Proteomes" id="UP000192596">
    <property type="component" value="Unassembled WGS sequence"/>
</dbReference>
<dbReference type="OrthoDB" id="438939at2759"/>
<dbReference type="GO" id="GO:0000245">
    <property type="term" value="P:spliceosomal complex assembly"/>
    <property type="evidence" value="ECO:0007669"/>
    <property type="project" value="InterPro"/>
</dbReference>
<protein>
    <submittedName>
        <fullName evidence="1">Uncharacterized protein</fullName>
    </submittedName>
</protein>
<name>A0A1V8S7U7_9PEZI</name>
<dbReference type="InParanoid" id="A0A1V8S7U7"/>
<keyword evidence="2" id="KW-1185">Reference proteome</keyword>
<proteinExistence type="predicted"/>
<dbReference type="AlphaFoldDB" id="A0A1V8S7U7"/>
<evidence type="ECO:0000313" key="2">
    <source>
        <dbReference type="Proteomes" id="UP000192596"/>
    </source>
</evidence>
<dbReference type="PANTHER" id="PTHR12097">
    <property type="entry name" value="SPLICING FACTOR 3B, SUBUNIT 1-RELATED"/>
    <property type="match status" value="1"/>
</dbReference>
<dbReference type="STRING" id="1507870.A0A1V8S7U7"/>
<comment type="caution">
    <text evidence="1">The sequence shown here is derived from an EMBL/GenBank/DDBJ whole genome shotgun (WGS) entry which is preliminary data.</text>
</comment>
<dbReference type="EMBL" id="NAJO01000183">
    <property type="protein sequence ID" value="OQN95099.1"/>
    <property type="molecule type" value="Genomic_DNA"/>
</dbReference>
<dbReference type="InterPro" id="IPR038737">
    <property type="entry name" value="SF3b_su1-like"/>
</dbReference>
<sequence>MNEYRVPELNVQNGVLKALSFLFEALIDREQVHRQTGAAVVKHMALGVVGLGCDDAMLQLLNLLIPKLFETSPHVIDRVIEAIDADRVAVGTGAMLNYVLGWAFRSGEKGPSAVLATLQ</sequence>